<reference evidence="2 3" key="1">
    <citation type="submission" date="2013-07" db="EMBL/GenBank/DDBJ databases">
        <title>Comparative Genomic and Metabolomic Analysis of Twelve Strains of Pseudoalteromonas luteoviolacea.</title>
        <authorList>
            <person name="Vynne N.G."/>
            <person name="Mansson M."/>
            <person name="Gram L."/>
        </authorList>
    </citation>
    <scope>NUCLEOTIDE SEQUENCE [LARGE SCALE GENOMIC DNA]</scope>
    <source>
        <strain evidence="2 3">DSM 6061</strain>
    </source>
</reference>
<dbReference type="EMBL" id="AUYB01000132">
    <property type="protein sequence ID" value="KZN32360.1"/>
    <property type="molecule type" value="Genomic_DNA"/>
</dbReference>
<evidence type="ECO:0000313" key="3">
    <source>
        <dbReference type="Proteomes" id="UP000076643"/>
    </source>
</evidence>
<feature type="chain" id="PRO_5007881036" evidence="1">
    <location>
        <begin position="20"/>
        <end position="113"/>
    </location>
</feature>
<evidence type="ECO:0000313" key="2">
    <source>
        <dbReference type="EMBL" id="KZN32360.1"/>
    </source>
</evidence>
<comment type="caution">
    <text evidence="2">The sequence shown here is derived from an EMBL/GenBank/DDBJ whole genome shotgun (WGS) entry which is preliminary data.</text>
</comment>
<proteinExistence type="predicted"/>
<sequence length="113" mass="11963">YLINKALSLALLSPFASYAVGKCIPDHCGSVYIERLYVEASGTIYIGTSGDEKVLNCQAVAGVYATIPAGTPGADLLYSTLLAAQMSNKVITTLQVDDNKPGCVVQYVTLDKQ</sequence>
<accession>A0A166V8E7</accession>
<gene>
    <name evidence="2" type="ORF">N475_22020</name>
</gene>
<name>A0A166V8E7_9GAMM</name>
<evidence type="ECO:0000256" key="1">
    <source>
        <dbReference type="SAM" id="SignalP"/>
    </source>
</evidence>
<feature type="non-terminal residue" evidence="2">
    <location>
        <position position="1"/>
    </location>
</feature>
<dbReference type="RefSeq" id="WP_081232473.1">
    <property type="nucleotide sequence ID" value="NZ_AUYB01000132.1"/>
</dbReference>
<keyword evidence="3" id="KW-1185">Reference proteome</keyword>
<keyword evidence="1" id="KW-0732">Signal</keyword>
<organism evidence="2 3">
    <name type="scientific">Pseudoalteromonas luteoviolacea DSM 6061</name>
    <dbReference type="NCBI Taxonomy" id="1365250"/>
    <lineage>
        <taxon>Bacteria</taxon>
        <taxon>Pseudomonadati</taxon>
        <taxon>Pseudomonadota</taxon>
        <taxon>Gammaproteobacteria</taxon>
        <taxon>Alteromonadales</taxon>
        <taxon>Pseudoalteromonadaceae</taxon>
        <taxon>Pseudoalteromonas</taxon>
    </lineage>
</organism>
<dbReference type="Proteomes" id="UP000076643">
    <property type="component" value="Unassembled WGS sequence"/>
</dbReference>
<dbReference type="AlphaFoldDB" id="A0A166V8E7"/>
<protein>
    <submittedName>
        <fullName evidence="2">Uncharacterized protein</fullName>
    </submittedName>
</protein>
<feature type="signal peptide" evidence="1">
    <location>
        <begin position="1"/>
        <end position="19"/>
    </location>
</feature>
<dbReference type="PATRIC" id="fig|1365250.3.peg.4207"/>